<organism evidence="2 3">
    <name type="scientific">Methylophaga thalassica</name>
    <dbReference type="NCBI Taxonomy" id="40223"/>
    <lineage>
        <taxon>Bacteria</taxon>
        <taxon>Pseudomonadati</taxon>
        <taxon>Pseudomonadota</taxon>
        <taxon>Gammaproteobacteria</taxon>
        <taxon>Thiotrichales</taxon>
        <taxon>Piscirickettsiaceae</taxon>
        <taxon>Methylophaga</taxon>
    </lineage>
</organism>
<name>A0ABQ5TWE5_9GAMM</name>
<proteinExistence type="predicted"/>
<comment type="caution">
    <text evidence="2">The sequence shown here is derived from an EMBL/GenBank/DDBJ whole genome shotgun (WGS) entry which is preliminary data.</text>
</comment>
<reference evidence="2" key="2">
    <citation type="submission" date="2023-01" db="EMBL/GenBank/DDBJ databases">
        <title>Draft genome sequence of Methylophaga thalassica strain NBRC 102424.</title>
        <authorList>
            <person name="Sun Q."/>
            <person name="Mori K."/>
        </authorList>
    </citation>
    <scope>NUCLEOTIDE SEQUENCE</scope>
    <source>
        <strain evidence="2">NBRC 102424</strain>
    </source>
</reference>
<feature type="domain" description="GmrSD restriction endonucleases C-terminal" evidence="1">
    <location>
        <begin position="237"/>
        <end position="363"/>
    </location>
</feature>
<evidence type="ECO:0000313" key="2">
    <source>
        <dbReference type="EMBL" id="GLQ00089.1"/>
    </source>
</evidence>
<accession>A0ABQ5TWE5</accession>
<sequence length="550" mass="63119">MEENIWRAHNVFVNQEAVNYQELDSIDNPDAYSEDDVVEIFIRANSGGTKLGKSDLLFSLLTASWEDADEAMEDLISELNATGYEFSRDFILKTCLVLLDKGAAYDVRKFREETTKSQIIERWEDISNAIKAVRDYLYGKTYIKSDHALPSYLGLIPLIYLRYKYPEKWAKNRHVDAYLFRTLLCGAFSGRPDNLIDKCIKRINKDEDMIAESMFDVIHNDGRNMDVSDESILHSSYGSKNIHLLFNLWYREFDYNPSYQGNSPEVDHIFPQSMLRSQKTEVPETGKWVMRYQAGARDQIANCMLLTSDENGFQNKNDTLPEEWFSDKPRHYLDLHLIPDNPELWKLENYELFIEARKQLILKKFRPILENLGVVTSERYIPDAVSDRTTPAPVERIVAPSADATEMVESDDSEVVATRAIQPVPEPLQHDTSVGEVADAEQLLGNVFTLITEPTKYVAGYRAPNGLELALMRTTKSLTVWTEQVDGYDAIGLVPEKNYSSLEPRNSNLNRKNTPKLRLGFPAMVWKLESVDELMDLINWYSNAESQVLI</sequence>
<evidence type="ECO:0000259" key="1">
    <source>
        <dbReference type="Pfam" id="PF07510"/>
    </source>
</evidence>
<dbReference type="PANTHER" id="PTHR37292">
    <property type="entry name" value="VNG6097C"/>
    <property type="match status" value="1"/>
</dbReference>
<dbReference type="Pfam" id="PF07510">
    <property type="entry name" value="GmrSD_C"/>
    <property type="match status" value="1"/>
</dbReference>
<protein>
    <recommendedName>
        <fullName evidence="1">GmrSD restriction endonucleases C-terminal domain-containing protein</fullName>
    </recommendedName>
</protein>
<reference evidence="2" key="1">
    <citation type="journal article" date="2014" name="Int. J. Syst. Evol. Microbiol.">
        <title>Complete genome of a new Firmicutes species belonging to the dominant human colonic microbiota ('Ruminococcus bicirculans') reveals two chromosomes and a selective capacity to utilize plant glucans.</title>
        <authorList>
            <consortium name="NISC Comparative Sequencing Program"/>
            <person name="Wegmann U."/>
            <person name="Louis P."/>
            <person name="Goesmann A."/>
            <person name="Henrissat B."/>
            <person name="Duncan S.H."/>
            <person name="Flint H.J."/>
        </authorList>
    </citation>
    <scope>NUCLEOTIDE SEQUENCE</scope>
    <source>
        <strain evidence="2">NBRC 102424</strain>
    </source>
</reference>
<dbReference type="InterPro" id="IPR011089">
    <property type="entry name" value="GmrSD_C"/>
</dbReference>
<keyword evidence="3" id="KW-1185">Reference proteome</keyword>
<gene>
    <name evidence="2" type="ORF">GCM10007891_19420</name>
</gene>
<dbReference type="EMBL" id="BSND01000005">
    <property type="protein sequence ID" value="GLQ00089.1"/>
    <property type="molecule type" value="Genomic_DNA"/>
</dbReference>
<evidence type="ECO:0000313" key="3">
    <source>
        <dbReference type="Proteomes" id="UP001161423"/>
    </source>
</evidence>
<dbReference type="PANTHER" id="PTHR37292:SF2">
    <property type="entry name" value="DUF262 DOMAIN-CONTAINING PROTEIN"/>
    <property type="match status" value="1"/>
</dbReference>
<dbReference type="Proteomes" id="UP001161423">
    <property type="component" value="Unassembled WGS sequence"/>
</dbReference>